<protein>
    <submittedName>
        <fullName evidence="9">S8 family peptidase</fullName>
    </submittedName>
</protein>
<keyword evidence="2 5" id="KW-0645">Protease</keyword>
<dbReference type="Pfam" id="PF00082">
    <property type="entry name" value="Peptidase_S8"/>
    <property type="match status" value="1"/>
</dbReference>
<dbReference type="InterPro" id="IPR050131">
    <property type="entry name" value="Peptidase_S8_subtilisin-like"/>
</dbReference>
<feature type="domain" description="Peptidase S8/S53" evidence="7">
    <location>
        <begin position="163"/>
        <end position="366"/>
    </location>
</feature>
<evidence type="ECO:0000256" key="6">
    <source>
        <dbReference type="RuleBase" id="RU003355"/>
    </source>
</evidence>
<dbReference type="AlphaFoldDB" id="A0A9X3F7T1"/>
<dbReference type="InterPro" id="IPR022398">
    <property type="entry name" value="Peptidase_S8_His-AS"/>
</dbReference>
<dbReference type="PROSITE" id="PS00137">
    <property type="entry name" value="SUBTILASE_HIS"/>
    <property type="match status" value="1"/>
</dbReference>
<dbReference type="PANTHER" id="PTHR43806">
    <property type="entry name" value="PEPTIDASE S8"/>
    <property type="match status" value="1"/>
</dbReference>
<dbReference type="GO" id="GO:0005615">
    <property type="term" value="C:extracellular space"/>
    <property type="evidence" value="ECO:0007669"/>
    <property type="project" value="TreeGrafter"/>
</dbReference>
<feature type="active site" description="Charge relay system" evidence="5">
    <location>
        <position position="165"/>
    </location>
</feature>
<keyword evidence="4 5" id="KW-0720">Serine protease</keyword>
<dbReference type="InterPro" id="IPR034193">
    <property type="entry name" value="PCSK9_ProteinaseK-like"/>
</dbReference>
<dbReference type="Pfam" id="PF05922">
    <property type="entry name" value="Inhibitor_I9"/>
    <property type="match status" value="1"/>
</dbReference>
<dbReference type="Gene3D" id="3.30.70.80">
    <property type="entry name" value="Peptidase S8 propeptide/proteinase inhibitor I9"/>
    <property type="match status" value="1"/>
</dbReference>
<feature type="active site" description="Charge relay system" evidence="5">
    <location>
        <position position="198"/>
    </location>
</feature>
<comment type="similarity">
    <text evidence="1 5 6">Belongs to the peptidase S8 family.</text>
</comment>
<feature type="active site" description="Charge relay system" evidence="5">
    <location>
        <position position="356"/>
    </location>
</feature>
<evidence type="ECO:0000256" key="2">
    <source>
        <dbReference type="ARBA" id="ARBA00022670"/>
    </source>
</evidence>
<dbReference type="SUPFAM" id="SSF52743">
    <property type="entry name" value="Subtilisin-like"/>
    <property type="match status" value="1"/>
</dbReference>
<name>A0A9X3F7T1_9BACT</name>
<dbReference type="InterPro" id="IPR000209">
    <property type="entry name" value="Peptidase_S8/S53_dom"/>
</dbReference>
<evidence type="ECO:0000256" key="1">
    <source>
        <dbReference type="ARBA" id="ARBA00011073"/>
    </source>
</evidence>
<sequence>MKKYVMLFLMAIAIVIVSCEKMEEISNVNQTIEFITHTETVIPGQYIVVFESSGLKSAYKNKEDANRAVLAKAQTIGTSAKVDLSEPKMLYSSALEGIVVKISENEAQTLELTAGVKGVYPDKMVTLKKPGTDPADPPAETIPYGITRVGGGTTYTGSGKAWIIDTGIDLDHPDLVVDQSSGATFIDRTTTPEDDNGHGTHCAGIVAAIDNEIGVVGVAAGAIVIPVKVLDRKGSGAYSVIIAGVDYVAANATDGDVANMSLGGGVYEPIDEAVVALANAGILVALAAGNESDDANNHSPARANAANIYTVSAMDSNDNFAYFSNYGNPPIDCCAPGVSILSTYKGGAYATMSGTSMAAPHVCGLLLATEGELATSGYVNGDPDGEPDPIAHM</sequence>
<evidence type="ECO:0000313" key="10">
    <source>
        <dbReference type="Proteomes" id="UP001145087"/>
    </source>
</evidence>
<dbReference type="Gene3D" id="3.40.50.200">
    <property type="entry name" value="Peptidase S8/S53 domain"/>
    <property type="match status" value="1"/>
</dbReference>
<dbReference type="CDD" id="cd04077">
    <property type="entry name" value="Peptidases_S8_PCSK9_ProteinaseK_like"/>
    <property type="match status" value="1"/>
</dbReference>
<dbReference type="EMBL" id="JAPOHD010000031">
    <property type="protein sequence ID" value="MCY1722134.1"/>
    <property type="molecule type" value="Genomic_DNA"/>
</dbReference>
<evidence type="ECO:0000259" key="8">
    <source>
        <dbReference type="Pfam" id="PF05922"/>
    </source>
</evidence>
<dbReference type="RefSeq" id="WP_343334462.1">
    <property type="nucleotide sequence ID" value="NZ_JAPOHD010000031.1"/>
</dbReference>
<dbReference type="InterPro" id="IPR015500">
    <property type="entry name" value="Peptidase_S8_subtilisin-rel"/>
</dbReference>
<feature type="domain" description="Inhibitor I9" evidence="8">
    <location>
        <begin position="45"/>
        <end position="127"/>
    </location>
</feature>
<dbReference type="PROSITE" id="PS00136">
    <property type="entry name" value="SUBTILASE_ASP"/>
    <property type="match status" value="1"/>
</dbReference>
<reference evidence="9" key="1">
    <citation type="submission" date="2022-11" db="EMBL/GenBank/DDBJ databases">
        <title>Marilongibacter aestuarii gen. nov., sp. nov., isolated from tidal flat sediment.</title>
        <authorList>
            <person name="Jiayan W."/>
        </authorList>
    </citation>
    <scope>NUCLEOTIDE SEQUENCE</scope>
    <source>
        <strain evidence="9">Z1-6</strain>
    </source>
</reference>
<dbReference type="InterPro" id="IPR036852">
    <property type="entry name" value="Peptidase_S8/S53_dom_sf"/>
</dbReference>
<dbReference type="GO" id="GO:0004252">
    <property type="term" value="F:serine-type endopeptidase activity"/>
    <property type="evidence" value="ECO:0007669"/>
    <property type="project" value="UniProtKB-UniRule"/>
</dbReference>
<keyword evidence="10" id="KW-1185">Reference proteome</keyword>
<dbReference type="PRINTS" id="PR00723">
    <property type="entry name" value="SUBTILISIN"/>
</dbReference>
<keyword evidence="3 5" id="KW-0378">Hydrolase</keyword>
<evidence type="ECO:0000256" key="4">
    <source>
        <dbReference type="ARBA" id="ARBA00022825"/>
    </source>
</evidence>
<dbReference type="InterPro" id="IPR023828">
    <property type="entry name" value="Peptidase_S8_Ser-AS"/>
</dbReference>
<proteinExistence type="inferred from homology"/>
<dbReference type="InterPro" id="IPR010259">
    <property type="entry name" value="S8pro/Inhibitor_I9"/>
</dbReference>
<dbReference type="PROSITE" id="PS51892">
    <property type="entry name" value="SUBTILASE"/>
    <property type="match status" value="1"/>
</dbReference>
<dbReference type="PROSITE" id="PS51257">
    <property type="entry name" value="PROKAR_LIPOPROTEIN"/>
    <property type="match status" value="1"/>
</dbReference>
<evidence type="ECO:0000256" key="3">
    <source>
        <dbReference type="ARBA" id="ARBA00022801"/>
    </source>
</evidence>
<organism evidence="9 10">
    <name type="scientific">Draconibacterium aestuarii</name>
    <dbReference type="NCBI Taxonomy" id="2998507"/>
    <lineage>
        <taxon>Bacteria</taxon>
        <taxon>Pseudomonadati</taxon>
        <taxon>Bacteroidota</taxon>
        <taxon>Bacteroidia</taxon>
        <taxon>Marinilabiliales</taxon>
        <taxon>Prolixibacteraceae</taxon>
        <taxon>Draconibacterium</taxon>
    </lineage>
</organism>
<dbReference type="PROSITE" id="PS00138">
    <property type="entry name" value="SUBTILASE_SER"/>
    <property type="match status" value="1"/>
</dbReference>
<evidence type="ECO:0000259" key="7">
    <source>
        <dbReference type="Pfam" id="PF00082"/>
    </source>
</evidence>
<evidence type="ECO:0000256" key="5">
    <source>
        <dbReference type="PROSITE-ProRule" id="PRU01240"/>
    </source>
</evidence>
<dbReference type="PANTHER" id="PTHR43806:SF11">
    <property type="entry name" value="CEREVISIN-RELATED"/>
    <property type="match status" value="1"/>
</dbReference>
<dbReference type="InterPro" id="IPR037045">
    <property type="entry name" value="S8pro/Inhibitor_I9_sf"/>
</dbReference>
<dbReference type="InterPro" id="IPR023827">
    <property type="entry name" value="Peptidase_S8_Asp-AS"/>
</dbReference>
<dbReference type="Proteomes" id="UP001145087">
    <property type="component" value="Unassembled WGS sequence"/>
</dbReference>
<evidence type="ECO:0000313" key="9">
    <source>
        <dbReference type="EMBL" id="MCY1722134.1"/>
    </source>
</evidence>
<comment type="caution">
    <text evidence="9">The sequence shown here is derived from an EMBL/GenBank/DDBJ whole genome shotgun (WGS) entry which is preliminary data.</text>
</comment>
<accession>A0A9X3F7T1</accession>
<dbReference type="GO" id="GO:0006508">
    <property type="term" value="P:proteolysis"/>
    <property type="evidence" value="ECO:0007669"/>
    <property type="project" value="UniProtKB-KW"/>
</dbReference>
<gene>
    <name evidence="9" type="ORF">OU798_17405</name>
</gene>